<dbReference type="PANTHER" id="PTHR46575:SF1">
    <property type="entry name" value="AMYLOID PROTEIN-BINDING PROTEIN 2"/>
    <property type="match status" value="1"/>
</dbReference>
<name>A0A6G0YMT6_APHCR</name>
<comment type="caution">
    <text evidence="2">The sequence shown here is derived from an EMBL/GenBank/DDBJ whole genome shotgun (WGS) entry which is preliminary data.</text>
</comment>
<dbReference type="Proteomes" id="UP000478052">
    <property type="component" value="Unassembled WGS sequence"/>
</dbReference>
<accession>A0A6G0YMT6</accession>
<gene>
    <name evidence="2" type="ORF">FWK35_00022525</name>
</gene>
<dbReference type="EMBL" id="VUJU01003190">
    <property type="protein sequence ID" value="KAF0758821.1"/>
    <property type="molecule type" value="Genomic_DNA"/>
</dbReference>
<reference evidence="2 3" key="1">
    <citation type="submission" date="2019-08" db="EMBL/GenBank/DDBJ databases">
        <title>Whole genome of Aphis craccivora.</title>
        <authorList>
            <person name="Voronova N.V."/>
            <person name="Shulinski R.S."/>
            <person name="Bandarenka Y.V."/>
            <person name="Zhorov D.G."/>
            <person name="Warner D."/>
        </authorList>
    </citation>
    <scope>NUCLEOTIDE SEQUENCE [LARGE SCALE GENOMIC DNA]</scope>
    <source>
        <strain evidence="2">180601</strain>
        <tissue evidence="2">Whole Body</tissue>
    </source>
</reference>
<keyword evidence="1" id="KW-0802">TPR repeat</keyword>
<dbReference type="PANTHER" id="PTHR46575">
    <property type="entry name" value="AMYLOID PROTEIN-BINDING PROTEIN 2"/>
    <property type="match status" value="1"/>
</dbReference>
<keyword evidence="3" id="KW-1185">Reference proteome</keyword>
<protein>
    <submittedName>
        <fullName evidence="2">Amyloid protein-binding protein 2-like</fullName>
    </submittedName>
</protein>
<dbReference type="GO" id="GO:0006886">
    <property type="term" value="P:intracellular protein transport"/>
    <property type="evidence" value="ECO:0007669"/>
    <property type="project" value="InterPro"/>
</dbReference>
<dbReference type="GO" id="GO:0043161">
    <property type="term" value="P:proteasome-mediated ubiquitin-dependent protein catabolic process"/>
    <property type="evidence" value="ECO:0007669"/>
    <property type="project" value="TreeGrafter"/>
</dbReference>
<sequence>MDNTKFIDNFNFSDHFDLELLFKFMEVTISRGQLFTIFQICVQIKGVKFPKNLSKEWIQIEIDVNDQSMIFRYIEQGLKLGIFLGDAGWLNESAQVLSRTYKIIDTKWECSDQNLKLLKNIQCLTKWLFVLSKNQKFIEAKKVFKLMLFSLSVFENMKEKSLCIANSYVAVSQYYYLLMEYDEAWAWAIRATDELRDNSGTVLKMSVISHAIKISSVLKKFDTAKRLKNQLDTYDEQISQLIHINMLMNEAIFFSKQKKPRESSKRFYIAIDSTRNLFGYYNLNTAIILSEFAYSRFLCFKSMAHYKESMQSLQQAIFIMEKIGIPIKNVLFLNTIRIKALIIEKTASWMSREPFVLNNGLRPMNNEERQRDLGKRKENLLEDAETIHSIILQYTSNVVGPKSMLAAKSYTNLGSIYKIQKRFKRSEAMYLKAIGLKESILNTKNEELARMYSDFYSNKTKENIEHVIKSSEIFITFFGFHHKEVQNDLEELKKVCKKLKKIDDFNQYNTRLVKSYASRTASLCHMFSTINDELVEFSLSMEAIKSISNTSFDIDL</sequence>
<dbReference type="GO" id="GO:0031462">
    <property type="term" value="C:Cul2-RING ubiquitin ligase complex"/>
    <property type="evidence" value="ECO:0007669"/>
    <property type="project" value="TreeGrafter"/>
</dbReference>
<evidence type="ECO:0000313" key="2">
    <source>
        <dbReference type="EMBL" id="KAF0758821.1"/>
    </source>
</evidence>
<evidence type="ECO:0000313" key="3">
    <source>
        <dbReference type="Proteomes" id="UP000478052"/>
    </source>
</evidence>
<dbReference type="Gene3D" id="1.25.40.10">
    <property type="entry name" value="Tetratricopeptide repeat domain"/>
    <property type="match status" value="1"/>
</dbReference>
<evidence type="ECO:0000256" key="1">
    <source>
        <dbReference type="PROSITE-ProRule" id="PRU00339"/>
    </source>
</evidence>
<dbReference type="GO" id="GO:1990756">
    <property type="term" value="F:ubiquitin-like ligase-substrate adaptor activity"/>
    <property type="evidence" value="ECO:0007669"/>
    <property type="project" value="TreeGrafter"/>
</dbReference>
<feature type="repeat" description="TPR" evidence="1">
    <location>
        <begin position="407"/>
        <end position="440"/>
    </location>
</feature>
<dbReference type="InterPro" id="IPR011990">
    <property type="entry name" value="TPR-like_helical_dom_sf"/>
</dbReference>
<dbReference type="InterPro" id="IPR042476">
    <property type="entry name" value="APPBP2"/>
</dbReference>
<dbReference type="OrthoDB" id="6610947at2759"/>
<dbReference type="InterPro" id="IPR019734">
    <property type="entry name" value="TPR_rpt"/>
</dbReference>
<dbReference type="SUPFAM" id="SSF48452">
    <property type="entry name" value="TPR-like"/>
    <property type="match status" value="1"/>
</dbReference>
<dbReference type="AlphaFoldDB" id="A0A6G0YMT6"/>
<dbReference type="PROSITE" id="PS50005">
    <property type="entry name" value="TPR"/>
    <property type="match status" value="1"/>
</dbReference>
<organism evidence="2 3">
    <name type="scientific">Aphis craccivora</name>
    <name type="common">Cowpea aphid</name>
    <dbReference type="NCBI Taxonomy" id="307492"/>
    <lineage>
        <taxon>Eukaryota</taxon>
        <taxon>Metazoa</taxon>
        <taxon>Ecdysozoa</taxon>
        <taxon>Arthropoda</taxon>
        <taxon>Hexapoda</taxon>
        <taxon>Insecta</taxon>
        <taxon>Pterygota</taxon>
        <taxon>Neoptera</taxon>
        <taxon>Paraneoptera</taxon>
        <taxon>Hemiptera</taxon>
        <taxon>Sternorrhyncha</taxon>
        <taxon>Aphidomorpha</taxon>
        <taxon>Aphidoidea</taxon>
        <taxon>Aphididae</taxon>
        <taxon>Aphidini</taxon>
        <taxon>Aphis</taxon>
        <taxon>Aphis</taxon>
    </lineage>
</organism>
<proteinExistence type="predicted"/>